<keyword evidence="4" id="KW-1185">Reference proteome</keyword>
<dbReference type="EMBL" id="RJKE01000001">
    <property type="protein sequence ID" value="ROO88755.1"/>
    <property type="molecule type" value="Genomic_DNA"/>
</dbReference>
<keyword evidence="1" id="KW-0175">Coiled coil</keyword>
<evidence type="ECO:0000313" key="4">
    <source>
        <dbReference type="Proteomes" id="UP000272400"/>
    </source>
</evidence>
<dbReference type="OrthoDB" id="3544256at2"/>
<evidence type="ECO:0000256" key="1">
    <source>
        <dbReference type="SAM" id="Coils"/>
    </source>
</evidence>
<gene>
    <name evidence="3" type="ORF">EDD29_6434</name>
</gene>
<proteinExistence type="predicted"/>
<dbReference type="Proteomes" id="UP000272400">
    <property type="component" value="Unassembled WGS sequence"/>
</dbReference>
<evidence type="ECO:0000313" key="3">
    <source>
        <dbReference type="EMBL" id="ROO88755.1"/>
    </source>
</evidence>
<name>A0A3N1D5D2_9ACTN</name>
<reference evidence="3 4" key="1">
    <citation type="submission" date="2018-11" db="EMBL/GenBank/DDBJ databases">
        <title>Sequencing the genomes of 1000 actinobacteria strains.</title>
        <authorList>
            <person name="Klenk H.-P."/>
        </authorList>
    </citation>
    <scope>NUCLEOTIDE SEQUENCE [LARGE SCALE GENOMIC DNA]</scope>
    <source>
        <strain evidence="3 4">DSM 44254</strain>
    </source>
</reference>
<organism evidence="3 4">
    <name type="scientific">Actinocorallia herbida</name>
    <dbReference type="NCBI Taxonomy" id="58109"/>
    <lineage>
        <taxon>Bacteria</taxon>
        <taxon>Bacillati</taxon>
        <taxon>Actinomycetota</taxon>
        <taxon>Actinomycetes</taxon>
        <taxon>Streptosporangiales</taxon>
        <taxon>Thermomonosporaceae</taxon>
        <taxon>Actinocorallia</taxon>
    </lineage>
</organism>
<dbReference type="AlphaFoldDB" id="A0A3N1D5D2"/>
<sequence length="152" mass="16234">MTDAPTPEPITETVTEPAGAPEAVPETGGPDKLRSEAARYRRALREAETDRERLTGQVEALQRAEVARLAGERLADPADLWRAGTLTVADMLTDNGTVDAAKVSTAVEAVLAEHPHWQRQVIPTAREVGLGGAGNDPDPVADFASFIRRSAQ</sequence>
<dbReference type="RefSeq" id="WP_123667958.1">
    <property type="nucleotide sequence ID" value="NZ_RJKE01000001.1"/>
</dbReference>
<comment type="caution">
    <text evidence="3">The sequence shown here is derived from an EMBL/GenBank/DDBJ whole genome shotgun (WGS) entry which is preliminary data.</text>
</comment>
<evidence type="ECO:0000256" key="2">
    <source>
        <dbReference type="SAM" id="MobiDB-lite"/>
    </source>
</evidence>
<feature type="region of interest" description="Disordered" evidence="2">
    <location>
        <begin position="1"/>
        <end position="35"/>
    </location>
</feature>
<feature type="coiled-coil region" evidence="1">
    <location>
        <begin position="37"/>
        <end position="64"/>
    </location>
</feature>
<protein>
    <submittedName>
        <fullName evidence="3">Uncharacterized protein</fullName>
    </submittedName>
</protein>
<accession>A0A3N1D5D2</accession>